<keyword evidence="9" id="KW-0482">Metalloprotease</keyword>
<evidence type="ECO:0000256" key="5">
    <source>
        <dbReference type="ARBA" id="ARBA00022723"/>
    </source>
</evidence>
<evidence type="ECO:0000256" key="10">
    <source>
        <dbReference type="ARBA" id="ARBA00023157"/>
    </source>
</evidence>
<dbReference type="FunFam" id="3.40.630.10:FF:000001">
    <property type="entry name" value="Carboxypeptidase B"/>
    <property type="match status" value="1"/>
</dbReference>
<keyword evidence="7" id="KW-0378">Hydrolase</keyword>
<evidence type="ECO:0000256" key="12">
    <source>
        <dbReference type="SAM" id="SignalP"/>
    </source>
</evidence>
<feature type="signal peptide" evidence="12">
    <location>
        <begin position="1"/>
        <end position="18"/>
    </location>
</feature>
<accession>A0A6P4EG75</accession>
<evidence type="ECO:0000256" key="3">
    <source>
        <dbReference type="ARBA" id="ARBA00022645"/>
    </source>
</evidence>
<keyword evidence="3 16" id="KW-0121">Carboxypeptidase</keyword>
<dbReference type="AlphaFoldDB" id="A0A6P4EG75"/>
<dbReference type="PANTHER" id="PTHR11705:SF140">
    <property type="entry name" value="FI02848P-RELATED"/>
    <property type="match status" value="1"/>
</dbReference>
<reference evidence="16" key="2">
    <citation type="submission" date="2025-04" db="UniProtKB">
        <authorList>
            <consortium name="RefSeq"/>
        </authorList>
    </citation>
    <scope>IDENTIFICATION</scope>
</reference>
<evidence type="ECO:0000313" key="14">
    <source>
        <dbReference type="EnsemblMetazoa" id="XP_016977160.1"/>
    </source>
</evidence>
<feature type="chain" id="PRO_5028185160" evidence="12">
    <location>
        <begin position="19"/>
        <end position="428"/>
    </location>
</feature>
<evidence type="ECO:0000256" key="6">
    <source>
        <dbReference type="ARBA" id="ARBA00022729"/>
    </source>
</evidence>
<comment type="similarity">
    <text evidence="2 11">Belongs to the peptidase M14 family.</text>
</comment>
<dbReference type="Gene3D" id="3.40.630.10">
    <property type="entry name" value="Zn peptidases"/>
    <property type="match status" value="1"/>
</dbReference>
<dbReference type="SUPFAM" id="SSF53187">
    <property type="entry name" value="Zn-dependent exopeptidases"/>
    <property type="match status" value="1"/>
</dbReference>
<name>A0A6P4EG75_DRORH</name>
<dbReference type="GeneID" id="108043115"/>
<keyword evidence="15" id="KW-1185">Reference proteome</keyword>
<dbReference type="Pfam" id="PF02244">
    <property type="entry name" value="Propep_M14"/>
    <property type="match status" value="1"/>
</dbReference>
<dbReference type="OrthoDB" id="3626597at2759"/>
<feature type="domain" description="Peptidase M14" evidence="13">
    <location>
        <begin position="126"/>
        <end position="421"/>
    </location>
</feature>
<evidence type="ECO:0000256" key="2">
    <source>
        <dbReference type="ARBA" id="ARBA00005988"/>
    </source>
</evidence>
<reference evidence="14" key="3">
    <citation type="submission" date="2025-05" db="UniProtKB">
        <authorList>
            <consortium name="EnsemblMetazoa"/>
        </authorList>
    </citation>
    <scope>IDENTIFICATION</scope>
</reference>
<reference evidence="15" key="1">
    <citation type="journal article" date="2021" name="Elife">
        <title>Highly contiguous assemblies of 101 drosophilid genomes.</title>
        <authorList>
            <person name="Kim B.Y."/>
            <person name="Wang J.R."/>
            <person name="Miller D.E."/>
            <person name="Barmina O."/>
            <person name="Delaney E."/>
            <person name="Thompson A."/>
            <person name="Comeault A.A."/>
            <person name="Peede D."/>
            <person name="D'Agostino E.R."/>
            <person name="Pelaez J."/>
            <person name="Aguilar J.M."/>
            <person name="Haji D."/>
            <person name="Matsunaga T."/>
            <person name="Armstrong E.E."/>
            <person name="Zych M."/>
            <person name="Ogawa Y."/>
            <person name="Stamenkovic-Radak M."/>
            <person name="Jelic M."/>
            <person name="Veselinovic M.S."/>
            <person name="Tanaskovic M."/>
            <person name="Eric P."/>
            <person name="Gao J.J."/>
            <person name="Katoh T.K."/>
            <person name="Toda M.J."/>
            <person name="Watabe H."/>
            <person name="Watada M."/>
            <person name="Davis J.S."/>
            <person name="Moyle L.C."/>
            <person name="Manoli G."/>
            <person name="Bertolini E."/>
            <person name="Kostal V."/>
            <person name="Hawley R.S."/>
            <person name="Takahashi A."/>
            <person name="Jones C.D."/>
            <person name="Price D.K."/>
            <person name="Whiteman N."/>
            <person name="Kopp A."/>
            <person name="Matute D.R."/>
            <person name="Petrov D.A."/>
        </authorList>
    </citation>
    <scope>NUCLEOTIDE SEQUENCE [LARGE SCALE GENOMIC DNA]</scope>
</reference>
<dbReference type="Gene3D" id="3.30.70.340">
    <property type="entry name" value="Metallocarboxypeptidase-like"/>
    <property type="match status" value="1"/>
</dbReference>
<dbReference type="Proteomes" id="UP001652680">
    <property type="component" value="Unassembled WGS sequence"/>
</dbReference>
<sequence length="428" mass="48428">MTVWWLFLTLSCLSFSAGLQKFNKYDGYKVYEVSRKARSAALELTLSELVKNESYYEVFSGFKGGNSVKVMVHPDEQVNFVRLMGENNVAYDIVNRDVGLTLRRQFETDRMLRQWFPYNGRLGTERYYSHAEINQFIEDLARDNPRRVFVKTVGKSYEGRWLKTVTITNGDARRNKNVILVDGGFHAREWISPAAAVHLINELVENFEGNADLLQDFDWVILPVVNADGYEFTQTSPDNRFWRKTRQPSSSDCIGTDPNRNFDFHWNEEGASEDPCNNTYAGAKPFSEPEALVVRDLIHSFADRGKMYLTLHSYGSLILYPWGWTADVPDTVDDLEEVAAEGKKAIHEATGTVYKVGPSTTTINYAAAGASDDYAFNAGFPISFTMELPFGGADGFDPPASDIDRLVRETWIGIAAMARRVIQKYPLA</sequence>
<comment type="cofactor">
    <cofactor evidence="1">
        <name>Zn(2+)</name>
        <dbReference type="ChEBI" id="CHEBI:29105"/>
    </cofactor>
</comment>
<proteinExistence type="inferred from homology"/>
<keyword evidence="4" id="KW-0645">Protease</keyword>
<evidence type="ECO:0000259" key="13">
    <source>
        <dbReference type="PROSITE" id="PS52035"/>
    </source>
</evidence>
<keyword evidence="8" id="KW-0862">Zinc</keyword>
<dbReference type="CDD" id="cd03860">
    <property type="entry name" value="M14_CP_A-B_like"/>
    <property type="match status" value="1"/>
</dbReference>
<evidence type="ECO:0000256" key="9">
    <source>
        <dbReference type="ARBA" id="ARBA00023049"/>
    </source>
</evidence>
<dbReference type="GO" id="GO:0005615">
    <property type="term" value="C:extracellular space"/>
    <property type="evidence" value="ECO:0007669"/>
    <property type="project" value="TreeGrafter"/>
</dbReference>
<evidence type="ECO:0000313" key="16">
    <source>
        <dbReference type="RefSeq" id="XP_016977160.1"/>
    </source>
</evidence>
<keyword evidence="10" id="KW-1015">Disulfide bond</keyword>
<dbReference type="PRINTS" id="PR00765">
    <property type="entry name" value="CRBOXYPTASEA"/>
</dbReference>
<feature type="active site" description="Proton donor/acceptor" evidence="11">
    <location>
        <position position="387"/>
    </location>
</feature>
<dbReference type="GO" id="GO:0004181">
    <property type="term" value="F:metallocarboxypeptidase activity"/>
    <property type="evidence" value="ECO:0007669"/>
    <property type="project" value="InterPro"/>
</dbReference>
<evidence type="ECO:0000256" key="8">
    <source>
        <dbReference type="ARBA" id="ARBA00022833"/>
    </source>
</evidence>
<dbReference type="SMART" id="SM00631">
    <property type="entry name" value="Zn_pept"/>
    <property type="match status" value="1"/>
</dbReference>
<protein>
    <submittedName>
        <fullName evidence="16">Carboxypeptidase B</fullName>
    </submittedName>
</protein>
<dbReference type="Pfam" id="PF00246">
    <property type="entry name" value="Peptidase_M14"/>
    <property type="match status" value="1"/>
</dbReference>
<dbReference type="EnsemblMetazoa" id="XM_017121671.1">
    <property type="protein sequence ID" value="XP_016977160.1"/>
    <property type="gene ID" value="LOC108043115"/>
</dbReference>
<dbReference type="SUPFAM" id="SSF54897">
    <property type="entry name" value="Protease propeptides/inhibitors"/>
    <property type="match status" value="1"/>
</dbReference>
<dbReference type="InterPro" id="IPR003146">
    <property type="entry name" value="M14A_act_pep"/>
</dbReference>
<evidence type="ECO:0000313" key="15">
    <source>
        <dbReference type="Proteomes" id="UP001652680"/>
    </source>
</evidence>
<evidence type="ECO:0000256" key="11">
    <source>
        <dbReference type="PROSITE-ProRule" id="PRU01379"/>
    </source>
</evidence>
<dbReference type="PANTHER" id="PTHR11705">
    <property type="entry name" value="PROTEASE FAMILY M14 CARBOXYPEPTIDASE A,B"/>
    <property type="match status" value="1"/>
</dbReference>
<dbReference type="InterPro" id="IPR036990">
    <property type="entry name" value="M14A-like_propep"/>
</dbReference>
<dbReference type="InterPro" id="IPR000834">
    <property type="entry name" value="Peptidase_M14"/>
</dbReference>
<gene>
    <name evidence="16" type="primary">LOC108043115</name>
    <name evidence="14" type="synonym">108043115</name>
</gene>
<evidence type="ECO:0000256" key="4">
    <source>
        <dbReference type="ARBA" id="ARBA00022670"/>
    </source>
</evidence>
<keyword evidence="6 12" id="KW-0732">Signal</keyword>
<dbReference type="PROSITE" id="PS52035">
    <property type="entry name" value="PEPTIDASE_M14"/>
    <property type="match status" value="1"/>
</dbReference>
<evidence type="ECO:0000256" key="7">
    <source>
        <dbReference type="ARBA" id="ARBA00022801"/>
    </source>
</evidence>
<dbReference type="GO" id="GO:0008270">
    <property type="term" value="F:zinc ion binding"/>
    <property type="evidence" value="ECO:0007669"/>
    <property type="project" value="InterPro"/>
</dbReference>
<evidence type="ECO:0000256" key="1">
    <source>
        <dbReference type="ARBA" id="ARBA00001947"/>
    </source>
</evidence>
<dbReference type="GO" id="GO:0006508">
    <property type="term" value="P:proteolysis"/>
    <property type="evidence" value="ECO:0007669"/>
    <property type="project" value="UniProtKB-KW"/>
</dbReference>
<dbReference type="RefSeq" id="XP_016977160.1">
    <property type="nucleotide sequence ID" value="XM_017121671.1"/>
</dbReference>
<keyword evidence="5" id="KW-0479">Metal-binding</keyword>
<organism evidence="16">
    <name type="scientific">Drosophila rhopaloa</name>
    <name type="common">Fruit fly</name>
    <dbReference type="NCBI Taxonomy" id="1041015"/>
    <lineage>
        <taxon>Eukaryota</taxon>
        <taxon>Metazoa</taxon>
        <taxon>Ecdysozoa</taxon>
        <taxon>Arthropoda</taxon>
        <taxon>Hexapoda</taxon>
        <taxon>Insecta</taxon>
        <taxon>Pterygota</taxon>
        <taxon>Neoptera</taxon>
        <taxon>Endopterygota</taxon>
        <taxon>Diptera</taxon>
        <taxon>Brachycera</taxon>
        <taxon>Muscomorpha</taxon>
        <taxon>Ephydroidea</taxon>
        <taxon>Drosophilidae</taxon>
        <taxon>Drosophila</taxon>
        <taxon>Sophophora</taxon>
    </lineage>
</organism>